<accession>A0A4U5TPB0</accession>
<dbReference type="RefSeq" id="WP_138932696.1">
    <property type="nucleotide sequence ID" value="NZ_SWMU01000005.1"/>
</dbReference>
<comment type="caution">
    <text evidence="2">The sequence shown here is derived from an EMBL/GenBank/DDBJ whole genome shotgun (WGS) entry which is preliminary data.</text>
</comment>
<dbReference type="EMBL" id="SWMU01000005">
    <property type="protein sequence ID" value="TKS55511.1"/>
    <property type="molecule type" value="Genomic_DNA"/>
</dbReference>
<proteinExistence type="predicted"/>
<sequence>MMVKIRLFLLLTTLLLLYSCDNTKSKKFDYKIRFEYSKGQETATYDEMIAFYKSAEENSANVKLQTFGQTDIGLPLYLVTYKSPKADDNALHLLINNGIHPGEPDGIDASMLLLRDIINKKNDFSDNVILHLIPAYNLGGMLNRNSTTRANQNGPKAYGFRGNAKNYDLNRDFIKMNTKNMEAFAKIYHSINPDVYVETHVSNGADYQYTLTHLLTQHNRLGHSLGNFIENDFKPNLEQNLNDKKLLITPYVNVFGRTPEAGFSQFLDSPRYSTGYTSLWNTLGLMIETHMLKPYDERVYKTKSMLESIIELSSIHEDNIKLSRQNNFKNFKKDEFYKFNYVVDSTQFEILDFKGFEAEYINSEITNQKRLKYDTTQPFVKPVKYFNHYKALDSIRIPDYYIVKSAWTKIIEKLNINQVKMQQLKKDTLIKVDCYRIKDYKTVNSPYEGHYLHYKTKVTTVKDSVDLKKGDWLVPTHQSARKYVIEVLEPELKDSFFNWNFFDSILQRKEGFSAYVFEDYAEEFLKNNPDVKLDFIMKKASDENFRNNAYAQLNWLYQQSPLYEKAHLRYPIFRVFD</sequence>
<dbReference type="AlphaFoldDB" id="A0A4U5TPB0"/>
<protein>
    <submittedName>
        <fullName evidence="2">Uncharacterized protein</fullName>
    </submittedName>
</protein>
<dbReference type="Proteomes" id="UP000306552">
    <property type="component" value="Unassembled WGS sequence"/>
</dbReference>
<evidence type="ECO:0000256" key="1">
    <source>
        <dbReference type="SAM" id="SignalP"/>
    </source>
</evidence>
<reference evidence="2 3" key="1">
    <citation type="submission" date="2019-04" db="EMBL/GenBank/DDBJ databases">
        <title>Psychroflexus halotolerans sp. nov., isolated from a marine solar saltern.</title>
        <authorList>
            <person name="Feng X."/>
        </authorList>
    </citation>
    <scope>NUCLEOTIDE SEQUENCE [LARGE SCALE GENOMIC DNA]</scope>
    <source>
        <strain evidence="2 3">WDS2C27</strain>
    </source>
</reference>
<dbReference type="OrthoDB" id="9767214at2"/>
<feature type="signal peptide" evidence="1">
    <location>
        <begin position="1"/>
        <end position="19"/>
    </location>
</feature>
<keyword evidence="3" id="KW-1185">Reference proteome</keyword>
<dbReference type="Gene3D" id="3.40.630.10">
    <property type="entry name" value="Zn peptidases"/>
    <property type="match status" value="1"/>
</dbReference>
<dbReference type="SUPFAM" id="SSF53187">
    <property type="entry name" value="Zn-dependent exopeptidases"/>
    <property type="match status" value="1"/>
</dbReference>
<name>A0A4U5TPB0_9FLAO</name>
<feature type="chain" id="PRO_5020920299" evidence="1">
    <location>
        <begin position="20"/>
        <end position="577"/>
    </location>
</feature>
<dbReference type="CDD" id="cd06241">
    <property type="entry name" value="M14-like"/>
    <property type="match status" value="1"/>
</dbReference>
<evidence type="ECO:0000313" key="2">
    <source>
        <dbReference type="EMBL" id="TKS55511.1"/>
    </source>
</evidence>
<dbReference type="PROSITE" id="PS51257">
    <property type="entry name" value="PROKAR_LIPOPROTEIN"/>
    <property type="match status" value="1"/>
</dbReference>
<gene>
    <name evidence="2" type="ORF">FCN74_11195</name>
</gene>
<keyword evidence="1" id="KW-0732">Signal</keyword>
<organism evidence="2 3">
    <name type="scientific">Mesohalobacter halotolerans</name>
    <dbReference type="NCBI Taxonomy" id="1883405"/>
    <lineage>
        <taxon>Bacteria</taxon>
        <taxon>Pseudomonadati</taxon>
        <taxon>Bacteroidota</taxon>
        <taxon>Flavobacteriia</taxon>
        <taxon>Flavobacteriales</taxon>
        <taxon>Flavobacteriaceae</taxon>
        <taxon>Mesohalobacter</taxon>
    </lineage>
</organism>
<evidence type="ECO:0000313" key="3">
    <source>
        <dbReference type="Proteomes" id="UP000306552"/>
    </source>
</evidence>